<proteinExistence type="predicted"/>
<sequence length="402" mass="45976">MSFKAVKLIQETEPLDNFSAFICDDSNIHRRRAKHVELCARNFDHVEGKNTKGFLLLPVSWTNTNTTIPCNMALVSSSKQKNVIMAAKSDVDKRTVGGKRRAQAVKSKNEVVLELVDECIHEGITAEYFMTDSWFTCNNQLVLEIARRGLYYIGMDKNYTQSYLYEDKEYSLNMLRQFAVRDSSCSNSDILGHTLIAVPPTKQKAKQMTEVEFRKSCIPAKIVWLTARGSKEKVLAILCTDLSLSDEEVVRRYCARFNIEFGFFHMKHFLNLESGSRATNYDSAFAHVAMSCMQLVIMTLLKLFNEDHKTIGGLYHETTDAIRVKPLADVITRIVTMVTELPSLAIEKKYIVKGKEKEFSRFILEKLQKILSDVSLYVADFILHTIENVKKLYSRYDPPQKA</sequence>
<dbReference type="Pfam" id="PF13546">
    <property type="entry name" value="DDE_5"/>
    <property type="match status" value="1"/>
</dbReference>
<name>A0A662ZDV9_9GAMM</name>
<keyword evidence="3" id="KW-1185">Reference proteome</keyword>
<dbReference type="InterPro" id="IPR038721">
    <property type="entry name" value="IS701-like_DDE_dom"/>
</dbReference>
<accession>A0A662ZDV9</accession>
<dbReference type="SUPFAM" id="SSF53098">
    <property type="entry name" value="Ribonuclease H-like"/>
    <property type="match status" value="1"/>
</dbReference>
<evidence type="ECO:0000313" key="3">
    <source>
        <dbReference type="Proteomes" id="UP000243374"/>
    </source>
</evidence>
<organism evidence="2 3">
    <name type="scientific">Succinivibrio dextrinosolvens</name>
    <dbReference type="NCBI Taxonomy" id="83771"/>
    <lineage>
        <taxon>Bacteria</taxon>
        <taxon>Pseudomonadati</taxon>
        <taxon>Pseudomonadota</taxon>
        <taxon>Gammaproteobacteria</taxon>
        <taxon>Aeromonadales</taxon>
        <taxon>Succinivibrionaceae</taxon>
        <taxon>Succinivibrio</taxon>
    </lineage>
</organism>
<evidence type="ECO:0000259" key="1">
    <source>
        <dbReference type="Pfam" id="PF13546"/>
    </source>
</evidence>
<dbReference type="EMBL" id="FOSF01000063">
    <property type="protein sequence ID" value="SFK37612.1"/>
    <property type="molecule type" value="Genomic_DNA"/>
</dbReference>
<dbReference type="AlphaFoldDB" id="A0A662ZDV9"/>
<reference evidence="2 3" key="1">
    <citation type="submission" date="2016-10" db="EMBL/GenBank/DDBJ databases">
        <authorList>
            <person name="Varghese N."/>
            <person name="Submissions S."/>
        </authorList>
    </citation>
    <scope>NUCLEOTIDE SEQUENCE [LARGE SCALE GENOMIC DNA]</scope>
    <source>
        <strain evidence="2 3">22B</strain>
    </source>
</reference>
<dbReference type="InterPro" id="IPR012337">
    <property type="entry name" value="RNaseH-like_sf"/>
</dbReference>
<dbReference type="Proteomes" id="UP000243374">
    <property type="component" value="Unassembled WGS sequence"/>
</dbReference>
<gene>
    <name evidence="2" type="ORF">SAMN04487865_10639</name>
</gene>
<evidence type="ECO:0000313" key="2">
    <source>
        <dbReference type="EMBL" id="SFK37612.1"/>
    </source>
</evidence>
<feature type="domain" description="Transposase IS701-like DDE" evidence="1">
    <location>
        <begin position="11"/>
        <end position="154"/>
    </location>
</feature>
<protein>
    <recommendedName>
        <fullName evidence="1">Transposase IS701-like DDE domain-containing protein</fullName>
    </recommendedName>
</protein>